<evidence type="ECO:0000313" key="2">
    <source>
        <dbReference type="Proteomes" id="UP000000763"/>
    </source>
</evidence>
<reference evidence="2" key="2">
    <citation type="journal article" date="2008" name="Nucleic Acids Res.">
        <title>The rice annotation project database (RAP-DB): 2008 update.</title>
        <authorList>
            <consortium name="The rice annotation project (RAP)"/>
        </authorList>
    </citation>
    <scope>GENOME REANNOTATION</scope>
    <source>
        <strain evidence="2">cv. Nipponbare</strain>
    </source>
</reference>
<sequence length="75" mass="8530">MATGGRGDLRAIGLGDQLRSDRQYRLGQTGRSMPVRPRFIDMRGQIRSYVPHLSFANLIDTMDKNQTRPKVKKAK</sequence>
<gene>
    <name evidence="1" type="ORF">OSJNBa0066H15.16</name>
</gene>
<name>Q10GA9_ORYSJ</name>
<reference evidence="2" key="1">
    <citation type="journal article" date="2005" name="Nature">
        <title>The map-based sequence of the rice genome.</title>
        <authorList>
            <consortium name="International rice genome sequencing project (IRGSP)"/>
            <person name="Matsumoto T."/>
            <person name="Wu J."/>
            <person name="Kanamori H."/>
            <person name="Katayose Y."/>
            <person name="Fujisawa M."/>
            <person name="Namiki N."/>
            <person name="Mizuno H."/>
            <person name="Yamamoto K."/>
            <person name="Antonio B.A."/>
            <person name="Baba T."/>
            <person name="Sakata K."/>
            <person name="Nagamura Y."/>
            <person name="Aoki H."/>
            <person name="Arikawa K."/>
            <person name="Arita K."/>
            <person name="Bito T."/>
            <person name="Chiden Y."/>
            <person name="Fujitsuka N."/>
            <person name="Fukunaka R."/>
            <person name="Hamada M."/>
            <person name="Harada C."/>
            <person name="Hayashi A."/>
            <person name="Hijishita S."/>
            <person name="Honda M."/>
            <person name="Hosokawa S."/>
            <person name="Ichikawa Y."/>
            <person name="Idonuma A."/>
            <person name="Iijima M."/>
            <person name="Ikeda M."/>
            <person name="Ikeno M."/>
            <person name="Ito K."/>
            <person name="Ito S."/>
            <person name="Ito T."/>
            <person name="Ito Y."/>
            <person name="Ito Y."/>
            <person name="Iwabuchi A."/>
            <person name="Kamiya K."/>
            <person name="Karasawa W."/>
            <person name="Kurita K."/>
            <person name="Katagiri S."/>
            <person name="Kikuta A."/>
            <person name="Kobayashi H."/>
            <person name="Kobayashi N."/>
            <person name="Machita K."/>
            <person name="Maehara T."/>
            <person name="Masukawa M."/>
            <person name="Mizubayashi T."/>
            <person name="Mukai Y."/>
            <person name="Nagasaki H."/>
            <person name="Nagata Y."/>
            <person name="Naito S."/>
            <person name="Nakashima M."/>
            <person name="Nakama Y."/>
            <person name="Nakamichi Y."/>
            <person name="Nakamura M."/>
            <person name="Meguro A."/>
            <person name="Negishi M."/>
            <person name="Ohta I."/>
            <person name="Ohta T."/>
            <person name="Okamoto M."/>
            <person name="Ono N."/>
            <person name="Saji S."/>
            <person name="Sakaguchi M."/>
            <person name="Sakai K."/>
            <person name="Shibata M."/>
            <person name="Shimokawa T."/>
            <person name="Song J."/>
            <person name="Takazaki Y."/>
            <person name="Terasawa K."/>
            <person name="Tsugane M."/>
            <person name="Tsuji K."/>
            <person name="Ueda S."/>
            <person name="Waki K."/>
            <person name="Yamagata H."/>
            <person name="Yamamoto M."/>
            <person name="Yamamoto S."/>
            <person name="Yamane H."/>
            <person name="Yoshiki S."/>
            <person name="Yoshihara R."/>
            <person name="Yukawa K."/>
            <person name="Zhong H."/>
            <person name="Yano M."/>
            <person name="Yuan Q."/>
            <person name="Ouyang S."/>
            <person name="Liu J."/>
            <person name="Jones K.M."/>
            <person name="Gansberger K."/>
            <person name="Moffat K."/>
            <person name="Hill J."/>
            <person name="Bera J."/>
            <person name="Fadrosh D."/>
            <person name="Jin S."/>
            <person name="Johri S."/>
            <person name="Kim M."/>
            <person name="Overton L."/>
            <person name="Reardon M."/>
            <person name="Tsitrin T."/>
            <person name="Vuong H."/>
            <person name="Weaver B."/>
            <person name="Ciecko A."/>
            <person name="Tallon L."/>
            <person name="Jackson J."/>
            <person name="Pai G."/>
            <person name="Aken S.V."/>
            <person name="Utterback T."/>
            <person name="Reidmuller S."/>
            <person name="Feldblyum T."/>
            <person name="Hsiao J."/>
            <person name="Zismann V."/>
            <person name="Iobst S."/>
            <person name="de Vazeille A.R."/>
            <person name="Buell C.R."/>
            <person name="Ying K."/>
            <person name="Li Y."/>
            <person name="Lu T."/>
            <person name="Huang Y."/>
            <person name="Zhao Q."/>
            <person name="Feng Q."/>
            <person name="Zhang L."/>
            <person name="Zhu J."/>
            <person name="Weng Q."/>
            <person name="Mu J."/>
            <person name="Lu Y."/>
            <person name="Fan D."/>
            <person name="Liu Y."/>
            <person name="Guan J."/>
            <person name="Zhang Y."/>
            <person name="Yu S."/>
            <person name="Liu X."/>
            <person name="Zhang Y."/>
            <person name="Hong G."/>
            <person name="Han B."/>
            <person name="Choisne N."/>
            <person name="Demange N."/>
            <person name="Orjeda G."/>
            <person name="Samain S."/>
            <person name="Cattolico L."/>
            <person name="Pelletier E."/>
            <person name="Couloux A."/>
            <person name="Segurens B."/>
            <person name="Wincker P."/>
            <person name="D'Hont A."/>
            <person name="Scarpelli C."/>
            <person name="Weissenbach J."/>
            <person name="Salanoubat M."/>
            <person name="Quetier F."/>
            <person name="Yu Y."/>
            <person name="Kim H.R."/>
            <person name="Rambo T."/>
            <person name="Currie J."/>
            <person name="Collura K."/>
            <person name="Luo M."/>
            <person name="Yang T."/>
            <person name="Ammiraju J.S.S."/>
            <person name="Engler F."/>
            <person name="Soderlund C."/>
            <person name="Wing R.A."/>
            <person name="Palmer L.E."/>
            <person name="de la Bastide M."/>
            <person name="Spiegel L."/>
            <person name="Nascimento L."/>
            <person name="Zutavern T."/>
            <person name="O'Shaughnessy A."/>
            <person name="Dike S."/>
            <person name="Dedhia N."/>
            <person name="Preston R."/>
            <person name="Balija V."/>
            <person name="McCombie W.R."/>
            <person name="Chow T."/>
            <person name="Chen H."/>
            <person name="Chung M."/>
            <person name="Chen C."/>
            <person name="Shaw J."/>
            <person name="Wu H."/>
            <person name="Hsiao K."/>
            <person name="Chao Y."/>
            <person name="Chu M."/>
            <person name="Cheng C."/>
            <person name="Hour A."/>
            <person name="Lee P."/>
            <person name="Lin S."/>
            <person name="Lin Y."/>
            <person name="Liou J."/>
            <person name="Liu S."/>
            <person name="Hsing Y."/>
            <person name="Raghuvanshi S."/>
            <person name="Mohanty A."/>
            <person name="Bharti A.K."/>
            <person name="Gaur A."/>
            <person name="Gupta V."/>
            <person name="Kumar D."/>
            <person name="Ravi V."/>
            <person name="Vij S."/>
            <person name="Kapur A."/>
            <person name="Khurana P."/>
            <person name="Khurana P."/>
            <person name="Khurana J.P."/>
            <person name="Tyagi A.K."/>
            <person name="Gaikwad K."/>
            <person name="Singh A."/>
            <person name="Dalal V."/>
            <person name="Srivastava S."/>
            <person name="Dixit A."/>
            <person name="Pal A.K."/>
            <person name="Ghazi I.A."/>
            <person name="Yadav M."/>
            <person name="Pandit A."/>
            <person name="Bhargava A."/>
            <person name="Sureshbabu K."/>
            <person name="Batra K."/>
            <person name="Sharma T.R."/>
            <person name="Mohapatra T."/>
            <person name="Singh N.K."/>
            <person name="Messing J."/>
            <person name="Nelson A.B."/>
            <person name="Fuks G."/>
            <person name="Kavchok S."/>
            <person name="Keizer G."/>
            <person name="Linton E."/>
            <person name="Llaca V."/>
            <person name="Song R."/>
            <person name="Tanyolac B."/>
            <person name="Young S."/>
            <person name="Ho-Il K."/>
            <person name="Hahn J.H."/>
            <person name="Sangsakoo G."/>
            <person name="Vanavichit A."/>
            <person name="de Mattos Luiz.A.T."/>
            <person name="Zimmer P.D."/>
            <person name="Malone G."/>
            <person name="Dellagostin O."/>
            <person name="de Oliveira A.C."/>
            <person name="Bevan M."/>
            <person name="Bancroft I."/>
            <person name="Minx P."/>
            <person name="Cordum H."/>
            <person name="Wilson R."/>
            <person name="Cheng Z."/>
            <person name="Jin W."/>
            <person name="Jiang J."/>
            <person name="Leong S.A."/>
            <person name="Iwama H."/>
            <person name="Gojobori T."/>
            <person name="Itoh T."/>
            <person name="Niimura Y."/>
            <person name="Fujii Y."/>
            <person name="Habara T."/>
            <person name="Sakai H."/>
            <person name="Sato Y."/>
            <person name="Wilson G."/>
            <person name="Kumar K."/>
            <person name="McCouch S."/>
            <person name="Juretic N."/>
            <person name="Hoen D."/>
            <person name="Wright S."/>
            <person name="Bruskiewich R."/>
            <person name="Bureau T."/>
            <person name="Miyao A."/>
            <person name="Hirochika H."/>
            <person name="Nishikawa T."/>
            <person name="Kadowaki K."/>
            <person name="Sugiura M."/>
            <person name="Burr B."/>
            <person name="Sasaki T."/>
        </authorList>
    </citation>
    <scope>NUCLEOTIDE SEQUENCE [LARGE SCALE GENOMIC DNA]</scope>
    <source>
        <strain evidence="2">cv. Nipponbare</strain>
    </source>
</reference>
<accession>Q10GA9</accession>
<dbReference type="AlphaFoldDB" id="Q10GA9"/>
<evidence type="ECO:0000313" key="1">
    <source>
        <dbReference type="EMBL" id="AAR01733.1"/>
    </source>
</evidence>
<organism evidence="1 2">
    <name type="scientific">Oryza sativa subsp. japonica</name>
    <name type="common">Rice</name>
    <dbReference type="NCBI Taxonomy" id="39947"/>
    <lineage>
        <taxon>Eukaryota</taxon>
        <taxon>Viridiplantae</taxon>
        <taxon>Streptophyta</taxon>
        <taxon>Embryophyta</taxon>
        <taxon>Tracheophyta</taxon>
        <taxon>Spermatophyta</taxon>
        <taxon>Magnoliopsida</taxon>
        <taxon>Liliopsida</taxon>
        <taxon>Poales</taxon>
        <taxon>Poaceae</taxon>
        <taxon>BOP clade</taxon>
        <taxon>Oryzoideae</taxon>
        <taxon>Oryzeae</taxon>
        <taxon>Oryzinae</taxon>
        <taxon>Oryza</taxon>
        <taxon>Oryza sativa</taxon>
    </lineage>
</organism>
<protein>
    <submittedName>
        <fullName evidence="1">Uncharacterized protein</fullName>
    </submittedName>
</protein>
<dbReference type="EMBL" id="AC120505">
    <property type="protein sequence ID" value="AAR01733.1"/>
    <property type="molecule type" value="Genomic_DNA"/>
</dbReference>
<proteinExistence type="predicted"/>
<dbReference type="Proteomes" id="UP000000763">
    <property type="component" value="Chromosome 3"/>
</dbReference>